<dbReference type="EMBL" id="BKCJ011738153">
    <property type="protein sequence ID" value="GFD49239.1"/>
    <property type="molecule type" value="Genomic_DNA"/>
</dbReference>
<gene>
    <name evidence="2" type="ORF">Tci_921208</name>
</gene>
<organism evidence="2">
    <name type="scientific">Tanacetum cinerariifolium</name>
    <name type="common">Dalmatian daisy</name>
    <name type="synonym">Chrysanthemum cinerariifolium</name>
    <dbReference type="NCBI Taxonomy" id="118510"/>
    <lineage>
        <taxon>Eukaryota</taxon>
        <taxon>Viridiplantae</taxon>
        <taxon>Streptophyta</taxon>
        <taxon>Embryophyta</taxon>
        <taxon>Tracheophyta</taxon>
        <taxon>Spermatophyta</taxon>
        <taxon>Magnoliopsida</taxon>
        <taxon>eudicotyledons</taxon>
        <taxon>Gunneridae</taxon>
        <taxon>Pentapetalae</taxon>
        <taxon>asterids</taxon>
        <taxon>campanulids</taxon>
        <taxon>Asterales</taxon>
        <taxon>Asteraceae</taxon>
        <taxon>Asteroideae</taxon>
        <taxon>Anthemideae</taxon>
        <taxon>Anthemidinae</taxon>
        <taxon>Tanacetum</taxon>
    </lineage>
</organism>
<feature type="non-terminal residue" evidence="2">
    <location>
        <position position="1"/>
    </location>
</feature>
<feature type="region of interest" description="Disordered" evidence="1">
    <location>
        <begin position="1"/>
        <end position="30"/>
    </location>
</feature>
<dbReference type="AlphaFoldDB" id="A0A699WQS4"/>
<protein>
    <submittedName>
        <fullName evidence="2">Uncharacterized protein</fullName>
    </submittedName>
</protein>
<evidence type="ECO:0000313" key="2">
    <source>
        <dbReference type="EMBL" id="GFD49239.1"/>
    </source>
</evidence>
<name>A0A699WQS4_TANCI</name>
<sequence>SDRIHAHGHGWPTVAVGKRAHQQSPIKPRDQLSCPWGEACERDLCHSTLLTPERSAASTIDG</sequence>
<reference evidence="2" key="1">
    <citation type="journal article" date="2019" name="Sci. Rep.">
        <title>Draft genome of Tanacetum cinerariifolium, the natural source of mosquito coil.</title>
        <authorList>
            <person name="Yamashiro T."/>
            <person name="Shiraishi A."/>
            <person name="Satake H."/>
            <person name="Nakayama K."/>
        </authorList>
    </citation>
    <scope>NUCLEOTIDE SEQUENCE</scope>
</reference>
<comment type="caution">
    <text evidence="2">The sequence shown here is derived from an EMBL/GenBank/DDBJ whole genome shotgun (WGS) entry which is preliminary data.</text>
</comment>
<evidence type="ECO:0000256" key="1">
    <source>
        <dbReference type="SAM" id="MobiDB-lite"/>
    </source>
</evidence>
<accession>A0A699WQS4</accession>
<proteinExistence type="predicted"/>